<accession>A0ABV7JHL0</accession>
<reference evidence="3" key="1">
    <citation type="journal article" date="2019" name="Int. J. Syst. Evol. Microbiol.">
        <title>The Global Catalogue of Microorganisms (GCM) 10K type strain sequencing project: providing services to taxonomists for standard genome sequencing and annotation.</title>
        <authorList>
            <consortium name="The Broad Institute Genomics Platform"/>
            <consortium name="The Broad Institute Genome Sequencing Center for Infectious Disease"/>
            <person name="Wu L."/>
            <person name="Ma J."/>
        </authorList>
    </citation>
    <scope>NUCLEOTIDE SEQUENCE [LARGE SCALE GENOMIC DNA]</scope>
    <source>
        <strain evidence="3">KCTC 52416</strain>
    </source>
</reference>
<evidence type="ECO:0000313" key="3">
    <source>
        <dbReference type="Proteomes" id="UP001595526"/>
    </source>
</evidence>
<evidence type="ECO:0000313" key="2">
    <source>
        <dbReference type="EMBL" id="MFC3197599.1"/>
    </source>
</evidence>
<proteinExistence type="predicted"/>
<sequence>MRQFLVLITLCSMANVTISQTSGTADSGTMGWKRIAHVSGSGGRGFGRVTIYTQGGSYLPITTTIDWFHDWSSGAGIRVNSDSPTTQYWTAVRITDDGSNSYIEVNFAAAVNDVRLLSDNYGWRVATLYTGTLPSGGGNVRAVTNVGRFGIEDKFMIQYNGNVGIGTATPQEKLSVNGNIRAREVKVETANWPDYVFKEDYDLMPLSELESHINTYGYLPGIPSAKEAEANGIGLAEMNRKLLEKVEELTLHLIDIKKENAEQESKIKHLLQKVNKINTNER</sequence>
<keyword evidence="3" id="KW-1185">Reference proteome</keyword>
<evidence type="ECO:0008006" key="4">
    <source>
        <dbReference type="Google" id="ProtNLM"/>
    </source>
</evidence>
<dbReference type="EMBL" id="JBHRTA010000024">
    <property type="protein sequence ID" value="MFC3197599.1"/>
    <property type="molecule type" value="Genomic_DNA"/>
</dbReference>
<evidence type="ECO:0000256" key="1">
    <source>
        <dbReference type="SAM" id="Coils"/>
    </source>
</evidence>
<keyword evidence="1" id="KW-0175">Coiled coil</keyword>
<dbReference type="Proteomes" id="UP001595526">
    <property type="component" value="Unassembled WGS sequence"/>
</dbReference>
<gene>
    <name evidence="2" type="ORF">ACFOET_08245</name>
</gene>
<organism evidence="2 3">
    <name type="scientific">Parapedobacter deserti</name>
    <dbReference type="NCBI Taxonomy" id="1912957"/>
    <lineage>
        <taxon>Bacteria</taxon>
        <taxon>Pseudomonadati</taxon>
        <taxon>Bacteroidota</taxon>
        <taxon>Sphingobacteriia</taxon>
        <taxon>Sphingobacteriales</taxon>
        <taxon>Sphingobacteriaceae</taxon>
        <taxon>Parapedobacter</taxon>
    </lineage>
</organism>
<name>A0ABV7JHL0_9SPHI</name>
<protein>
    <recommendedName>
        <fullName evidence="4">Peptidase S74 domain-containing protein</fullName>
    </recommendedName>
</protein>
<comment type="caution">
    <text evidence="2">The sequence shown here is derived from an EMBL/GenBank/DDBJ whole genome shotgun (WGS) entry which is preliminary data.</text>
</comment>
<feature type="coiled-coil region" evidence="1">
    <location>
        <begin position="239"/>
        <end position="280"/>
    </location>
</feature>